<dbReference type="AlphaFoldDB" id="D7PVF7"/>
<protein>
    <submittedName>
        <fullName evidence="2">Uncharacterized protein</fullName>
    </submittedName>
</protein>
<sequence>MKTEHVLSDTGGGDWIELSILGIKAFHLWMGVFGVIFF</sequence>
<keyword evidence="1" id="KW-0812">Transmembrane</keyword>
<accession>D7PVF7</accession>
<evidence type="ECO:0000256" key="1">
    <source>
        <dbReference type="SAM" id="Phobius"/>
    </source>
</evidence>
<evidence type="ECO:0000313" key="2">
    <source>
        <dbReference type="EMBL" id="ADH51642.1"/>
    </source>
</evidence>
<organism evidence="2">
    <name type="scientific">Levilactobacillus brevis</name>
    <name type="common">Lactobacillus brevis</name>
    <dbReference type="NCBI Taxonomy" id="1580"/>
    <lineage>
        <taxon>Bacteria</taxon>
        <taxon>Bacillati</taxon>
        <taxon>Bacillota</taxon>
        <taxon>Bacilli</taxon>
        <taxon>Lactobacillales</taxon>
        <taxon>Lactobacillaceae</taxon>
        <taxon>Levilactobacillus</taxon>
    </lineage>
</organism>
<keyword evidence="1" id="KW-0472">Membrane</keyword>
<proteinExistence type="predicted"/>
<feature type="transmembrane region" description="Helical" evidence="1">
    <location>
        <begin position="15"/>
        <end position="37"/>
    </location>
</feature>
<keyword evidence="1" id="KW-1133">Transmembrane helix</keyword>
<dbReference type="EMBL" id="GU979520">
    <property type="protein sequence ID" value="ADH51642.1"/>
    <property type="molecule type" value="Genomic_DNA"/>
</dbReference>
<reference evidence="2" key="1">
    <citation type="journal article" date="2011" name="Arch. Virol.">
        <title>Complete nucleotide sequence of the temperate bacteriophage LBR48, a new member of the family Myoviridae.</title>
        <authorList>
            <person name="Jang S.H."/>
            <person name="Yoon B.H."/>
            <person name="Chang H.I."/>
        </authorList>
    </citation>
    <scope>NUCLEOTIDE SEQUENCE</scope>
    <source>
        <strain evidence="2">C30</strain>
    </source>
</reference>
<name>D7PVF7_LEVBR</name>